<keyword evidence="2" id="KW-1185">Reference proteome</keyword>
<sequence length="57" mass="6488">MSMQLPQSDPPHTSTIRVFQAKPDLIGTWKDITSQEYFPFISLSSSMPSWPMWVDGS</sequence>
<name>A0A0C9W3R0_SPHS4</name>
<organism evidence="1 2">
    <name type="scientific">Sphaerobolus stellatus (strain SS14)</name>
    <dbReference type="NCBI Taxonomy" id="990650"/>
    <lineage>
        <taxon>Eukaryota</taxon>
        <taxon>Fungi</taxon>
        <taxon>Dikarya</taxon>
        <taxon>Basidiomycota</taxon>
        <taxon>Agaricomycotina</taxon>
        <taxon>Agaricomycetes</taxon>
        <taxon>Phallomycetidae</taxon>
        <taxon>Geastrales</taxon>
        <taxon>Sphaerobolaceae</taxon>
        <taxon>Sphaerobolus</taxon>
    </lineage>
</organism>
<protein>
    <submittedName>
        <fullName evidence="1">Uncharacterized protein</fullName>
    </submittedName>
</protein>
<dbReference type="HOGENOM" id="CLU_2997967_0_0_1"/>
<reference evidence="1 2" key="1">
    <citation type="submission" date="2014-06" db="EMBL/GenBank/DDBJ databases">
        <title>Evolutionary Origins and Diversification of the Mycorrhizal Mutualists.</title>
        <authorList>
            <consortium name="DOE Joint Genome Institute"/>
            <consortium name="Mycorrhizal Genomics Consortium"/>
            <person name="Kohler A."/>
            <person name="Kuo A."/>
            <person name="Nagy L.G."/>
            <person name="Floudas D."/>
            <person name="Copeland A."/>
            <person name="Barry K.W."/>
            <person name="Cichocki N."/>
            <person name="Veneault-Fourrey C."/>
            <person name="LaButti K."/>
            <person name="Lindquist E.A."/>
            <person name="Lipzen A."/>
            <person name="Lundell T."/>
            <person name="Morin E."/>
            <person name="Murat C."/>
            <person name="Riley R."/>
            <person name="Ohm R."/>
            <person name="Sun H."/>
            <person name="Tunlid A."/>
            <person name="Henrissat B."/>
            <person name="Grigoriev I.V."/>
            <person name="Hibbett D.S."/>
            <person name="Martin F."/>
        </authorList>
    </citation>
    <scope>NUCLEOTIDE SEQUENCE [LARGE SCALE GENOMIC DNA]</scope>
    <source>
        <strain evidence="1 2">SS14</strain>
    </source>
</reference>
<evidence type="ECO:0000313" key="1">
    <source>
        <dbReference type="EMBL" id="KIJ46717.1"/>
    </source>
</evidence>
<dbReference type="EMBL" id="KN837106">
    <property type="protein sequence ID" value="KIJ46717.1"/>
    <property type="molecule type" value="Genomic_DNA"/>
</dbReference>
<gene>
    <name evidence="1" type="ORF">M422DRAFT_29202</name>
</gene>
<dbReference type="AlphaFoldDB" id="A0A0C9W3R0"/>
<accession>A0A0C9W3R0</accession>
<evidence type="ECO:0000313" key="2">
    <source>
        <dbReference type="Proteomes" id="UP000054279"/>
    </source>
</evidence>
<dbReference type="Proteomes" id="UP000054279">
    <property type="component" value="Unassembled WGS sequence"/>
</dbReference>
<proteinExistence type="predicted"/>